<comment type="similarity">
    <text evidence="5">Belongs to the YciB family.</text>
</comment>
<dbReference type="Pfam" id="PF04279">
    <property type="entry name" value="IspA"/>
    <property type="match status" value="1"/>
</dbReference>
<sequence length="205" mass="22481">MPADTKPAHSGTLSLALDFGPLLVFFLGYKFLGMIVGTAAFMVAIVIAVIVSKWKLGRVSPMLWLSAALVLFFGGLTIYFHDQSFIQLKPTIIYAFFALMLFAGLARGKPLLKYLLQAAYDGLSHTGWMKLSRNWALFFVAMAIANEAMRRSMSFDTWLAVKVWGVTIVSVIFAAANIPMLMRHGLKLGDEPASDDLGETTPPQG</sequence>
<keyword evidence="2 5" id="KW-0812">Transmembrane</keyword>
<feature type="transmembrane region" description="Helical" evidence="5">
    <location>
        <begin position="31"/>
        <end position="51"/>
    </location>
</feature>
<keyword evidence="1 5" id="KW-1003">Cell membrane</keyword>
<evidence type="ECO:0000256" key="1">
    <source>
        <dbReference type="ARBA" id="ARBA00022475"/>
    </source>
</evidence>
<gene>
    <name evidence="5" type="primary">yciB</name>
    <name evidence="6" type="ORF">J2W40_002864</name>
</gene>
<accession>A0ABU1X384</accession>
<dbReference type="PANTHER" id="PTHR36917:SF1">
    <property type="entry name" value="INNER MEMBRANE-SPANNING PROTEIN YCIB"/>
    <property type="match status" value="1"/>
</dbReference>
<evidence type="ECO:0000313" key="6">
    <source>
        <dbReference type="EMBL" id="MDR7156026.1"/>
    </source>
</evidence>
<organism evidence="6 7">
    <name type="scientific">Sphingobium xenophagum</name>
    <dbReference type="NCBI Taxonomy" id="121428"/>
    <lineage>
        <taxon>Bacteria</taxon>
        <taxon>Pseudomonadati</taxon>
        <taxon>Pseudomonadota</taxon>
        <taxon>Alphaproteobacteria</taxon>
        <taxon>Sphingomonadales</taxon>
        <taxon>Sphingomonadaceae</taxon>
        <taxon>Sphingobium</taxon>
    </lineage>
</organism>
<proteinExistence type="inferred from homology"/>
<evidence type="ECO:0000313" key="7">
    <source>
        <dbReference type="Proteomes" id="UP001267638"/>
    </source>
</evidence>
<dbReference type="NCBIfam" id="TIGR00997">
    <property type="entry name" value="ispZ"/>
    <property type="match status" value="1"/>
</dbReference>
<dbReference type="EMBL" id="JAVDWV010000013">
    <property type="protein sequence ID" value="MDR7156026.1"/>
    <property type="molecule type" value="Genomic_DNA"/>
</dbReference>
<keyword evidence="7" id="KW-1185">Reference proteome</keyword>
<evidence type="ECO:0000256" key="3">
    <source>
        <dbReference type="ARBA" id="ARBA00022989"/>
    </source>
</evidence>
<reference evidence="6 7" key="1">
    <citation type="submission" date="2023-07" db="EMBL/GenBank/DDBJ databases">
        <title>Sorghum-associated microbial communities from plants grown in Nebraska, USA.</title>
        <authorList>
            <person name="Schachtman D."/>
        </authorList>
    </citation>
    <scope>NUCLEOTIDE SEQUENCE [LARGE SCALE GENOMIC DNA]</scope>
    <source>
        <strain evidence="6 7">4256</strain>
    </source>
</reference>
<comment type="caution">
    <text evidence="5">Lacks conserved residue(s) required for the propagation of feature annotation.</text>
</comment>
<feature type="transmembrane region" description="Helical" evidence="5">
    <location>
        <begin position="63"/>
        <end position="80"/>
    </location>
</feature>
<dbReference type="Proteomes" id="UP001267638">
    <property type="component" value="Unassembled WGS sequence"/>
</dbReference>
<feature type="transmembrane region" description="Helical" evidence="5">
    <location>
        <begin position="157"/>
        <end position="178"/>
    </location>
</feature>
<comment type="caution">
    <text evidence="6">The sequence shown here is derived from an EMBL/GenBank/DDBJ whole genome shotgun (WGS) entry which is preliminary data.</text>
</comment>
<name>A0ABU1X384_SPHXE</name>
<dbReference type="PANTHER" id="PTHR36917">
    <property type="entry name" value="INTRACELLULAR SEPTATION PROTEIN A-RELATED"/>
    <property type="match status" value="1"/>
</dbReference>
<evidence type="ECO:0000256" key="4">
    <source>
        <dbReference type="ARBA" id="ARBA00023136"/>
    </source>
</evidence>
<comment type="subcellular location">
    <subcellularLocation>
        <location evidence="5">Cell inner membrane</location>
        <topology evidence="5">Multi-pass membrane protein</topology>
    </subcellularLocation>
</comment>
<dbReference type="InterPro" id="IPR006008">
    <property type="entry name" value="YciB"/>
</dbReference>
<dbReference type="RefSeq" id="WP_310225902.1">
    <property type="nucleotide sequence ID" value="NZ_JAVDWV010000013.1"/>
</dbReference>
<feature type="transmembrane region" description="Helical" evidence="5">
    <location>
        <begin position="86"/>
        <end position="106"/>
    </location>
</feature>
<keyword evidence="5" id="KW-0997">Cell inner membrane</keyword>
<evidence type="ECO:0000256" key="5">
    <source>
        <dbReference type="HAMAP-Rule" id="MF_00189"/>
    </source>
</evidence>
<keyword evidence="3 5" id="KW-1133">Transmembrane helix</keyword>
<dbReference type="HAMAP" id="MF_00189">
    <property type="entry name" value="YciB"/>
    <property type="match status" value="1"/>
</dbReference>
<protein>
    <recommendedName>
        <fullName evidence="5">Inner membrane-spanning protein YciB</fullName>
    </recommendedName>
</protein>
<keyword evidence="4 5" id="KW-0472">Membrane</keyword>
<comment type="function">
    <text evidence="5">Plays a role in cell envelope biogenesis, maintenance of cell envelope integrity and membrane homeostasis.</text>
</comment>
<evidence type="ECO:0000256" key="2">
    <source>
        <dbReference type="ARBA" id="ARBA00022692"/>
    </source>
</evidence>